<evidence type="ECO:0000313" key="4">
    <source>
        <dbReference type="Proteomes" id="UP001560045"/>
    </source>
</evidence>
<dbReference type="GO" id="GO:0016491">
    <property type="term" value="F:oxidoreductase activity"/>
    <property type="evidence" value="ECO:0007669"/>
    <property type="project" value="UniProtKB-KW"/>
</dbReference>
<dbReference type="PROSITE" id="PS00061">
    <property type="entry name" value="ADH_SHORT"/>
    <property type="match status" value="1"/>
</dbReference>
<proteinExistence type="inferred from homology"/>
<dbReference type="Proteomes" id="UP001560045">
    <property type="component" value="Unassembled WGS sequence"/>
</dbReference>
<dbReference type="EC" id="1.1.1.-" evidence="3"/>
<dbReference type="SUPFAM" id="SSF51735">
    <property type="entry name" value="NAD(P)-binding Rossmann-fold domains"/>
    <property type="match status" value="1"/>
</dbReference>
<dbReference type="PRINTS" id="PR00081">
    <property type="entry name" value="GDHRDH"/>
</dbReference>
<dbReference type="Gene3D" id="3.40.50.720">
    <property type="entry name" value="NAD(P)-binding Rossmann-like Domain"/>
    <property type="match status" value="1"/>
</dbReference>
<dbReference type="Pfam" id="PF13561">
    <property type="entry name" value="adh_short_C2"/>
    <property type="match status" value="1"/>
</dbReference>
<keyword evidence="4" id="KW-1185">Reference proteome</keyword>
<name>A0ABV3XGE7_9ACTN</name>
<evidence type="ECO:0000313" key="3">
    <source>
        <dbReference type="EMBL" id="MEX5719506.1"/>
    </source>
</evidence>
<sequence>MTGAAQGVGRAIAERLAEDGAVVVLDTAARLDWSHEQVQLLSGDARDPEVAARAAARAEDAGPLVGWVNNAAVLRDAGLASVTAGEVLELVSANLALAVTGCHTAVNHLLARGRAGAIVNVSSHQAQRPVRGALPYATAKAAVEGLTRAVAVDHGPDGIRANAVALGSISTARYEQYRAAHPGSDAQMAALHPLGRVGTAAEVADVVAFLLSPAAGFVTGAVLPVDGGRAVNGPDPEAH</sequence>
<dbReference type="RefSeq" id="WP_369207403.1">
    <property type="nucleotide sequence ID" value="NZ_JBFNXQ010000042.1"/>
</dbReference>
<dbReference type="EMBL" id="JBFNXQ010000042">
    <property type="protein sequence ID" value="MEX5719506.1"/>
    <property type="molecule type" value="Genomic_DNA"/>
</dbReference>
<dbReference type="PANTHER" id="PTHR43639">
    <property type="entry name" value="OXIDOREDUCTASE, SHORT-CHAIN DEHYDROGENASE/REDUCTASE FAMILY (AFU_ORTHOLOGUE AFUA_5G02870)"/>
    <property type="match status" value="1"/>
</dbReference>
<dbReference type="InterPro" id="IPR036291">
    <property type="entry name" value="NAD(P)-bd_dom_sf"/>
</dbReference>
<gene>
    <name evidence="3" type="ORF">ABQ292_14165</name>
</gene>
<evidence type="ECO:0000256" key="2">
    <source>
        <dbReference type="ARBA" id="ARBA00023002"/>
    </source>
</evidence>
<comment type="similarity">
    <text evidence="1">Belongs to the short-chain dehydrogenases/reductases (SDR) family.</text>
</comment>
<accession>A0ABV3XGE7</accession>
<reference evidence="3 4" key="1">
    <citation type="submission" date="2024-06" db="EMBL/GenBank/DDBJ databases">
        <title>Draft genome sequence of Geodermatophilus badlandi, a novel member of the Geodermatophilaceae isolated from badland sedimentary rocks in the Red desert, Wyoming, USA.</title>
        <authorList>
            <person name="Ben Tekaya S."/>
            <person name="Nouioui I."/>
            <person name="Flores G.M."/>
            <person name="Shaal M.N."/>
            <person name="Bredoire F."/>
            <person name="Basile F."/>
            <person name="Van Diepen L."/>
            <person name="Ward N.L."/>
        </authorList>
    </citation>
    <scope>NUCLEOTIDE SEQUENCE [LARGE SCALE GENOMIC DNA]</scope>
    <source>
        <strain evidence="3 4">WL48A</strain>
    </source>
</reference>
<protein>
    <submittedName>
        <fullName evidence="3">SDR family NAD(P)-dependent oxidoreductase</fullName>
        <ecNumber evidence="3">1.1.1.-</ecNumber>
    </submittedName>
</protein>
<dbReference type="PANTHER" id="PTHR43639:SF1">
    <property type="entry name" value="SHORT-CHAIN DEHYDROGENASE_REDUCTASE FAMILY PROTEIN"/>
    <property type="match status" value="1"/>
</dbReference>
<dbReference type="PRINTS" id="PR00080">
    <property type="entry name" value="SDRFAMILY"/>
</dbReference>
<organism evidence="3 4">
    <name type="scientific">Geodermatophilus maliterrae</name>
    <dbReference type="NCBI Taxonomy" id="3162531"/>
    <lineage>
        <taxon>Bacteria</taxon>
        <taxon>Bacillati</taxon>
        <taxon>Actinomycetota</taxon>
        <taxon>Actinomycetes</taxon>
        <taxon>Geodermatophilales</taxon>
        <taxon>Geodermatophilaceae</taxon>
        <taxon>Geodermatophilus</taxon>
    </lineage>
</organism>
<dbReference type="InterPro" id="IPR002347">
    <property type="entry name" value="SDR_fam"/>
</dbReference>
<comment type="caution">
    <text evidence="3">The sequence shown here is derived from an EMBL/GenBank/DDBJ whole genome shotgun (WGS) entry which is preliminary data.</text>
</comment>
<dbReference type="InterPro" id="IPR020904">
    <property type="entry name" value="Sc_DH/Rdtase_CS"/>
</dbReference>
<keyword evidence="2 3" id="KW-0560">Oxidoreductase</keyword>
<dbReference type="CDD" id="cd05233">
    <property type="entry name" value="SDR_c"/>
    <property type="match status" value="1"/>
</dbReference>
<evidence type="ECO:0000256" key="1">
    <source>
        <dbReference type="ARBA" id="ARBA00006484"/>
    </source>
</evidence>